<comment type="catalytic activity">
    <reaction evidence="15">
        <text>[GlcNAc-(1-&gt;4)-Mur2Ac(oyl-L-Ala-gamma-D-Glu-L-Lys-D-Ala-D-Ala)](n)-di-trans,octa-cis-undecaprenyl diphosphate + beta-D-GlcNAc-(1-&gt;4)-Mur2Ac(oyl-L-Ala-gamma-D-Glu-L-Lys-D-Ala-D-Ala)-di-trans,octa-cis-undecaprenyl diphosphate = [GlcNAc-(1-&gt;4)-Mur2Ac(oyl-L-Ala-gamma-D-Glu-L-Lys-D-Ala-D-Ala)](n+1)-di-trans,octa-cis-undecaprenyl diphosphate + di-trans,octa-cis-undecaprenyl diphosphate + H(+)</text>
        <dbReference type="Rhea" id="RHEA:23708"/>
        <dbReference type="Rhea" id="RHEA-COMP:9602"/>
        <dbReference type="Rhea" id="RHEA-COMP:9603"/>
        <dbReference type="ChEBI" id="CHEBI:15378"/>
        <dbReference type="ChEBI" id="CHEBI:58405"/>
        <dbReference type="ChEBI" id="CHEBI:60033"/>
        <dbReference type="ChEBI" id="CHEBI:78435"/>
        <dbReference type="EC" id="2.4.99.28"/>
    </reaction>
</comment>
<proteinExistence type="inferred from homology"/>
<feature type="transmembrane region" description="Helical" evidence="17">
    <location>
        <begin position="12"/>
        <end position="33"/>
    </location>
</feature>
<evidence type="ECO:0000256" key="15">
    <source>
        <dbReference type="ARBA" id="ARBA00049902"/>
    </source>
</evidence>
<evidence type="ECO:0000313" key="19">
    <source>
        <dbReference type="Proteomes" id="UP001597285"/>
    </source>
</evidence>
<dbReference type="PANTHER" id="PTHR30474">
    <property type="entry name" value="CELL CYCLE PROTEIN"/>
    <property type="match status" value="1"/>
</dbReference>
<evidence type="ECO:0000256" key="2">
    <source>
        <dbReference type="ARBA" id="ARBA00022676"/>
    </source>
</evidence>
<feature type="transmembrane region" description="Helical" evidence="17">
    <location>
        <begin position="284"/>
        <end position="305"/>
    </location>
</feature>
<keyword evidence="19" id="KW-1185">Reference proteome</keyword>
<evidence type="ECO:0000256" key="9">
    <source>
        <dbReference type="ARBA" id="ARBA00032370"/>
    </source>
</evidence>
<evidence type="ECO:0000256" key="4">
    <source>
        <dbReference type="ARBA" id="ARBA00022692"/>
    </source>
</evidence>
<evidence type="ECO:0000256" key="8">
    <source>
        <dbReference type="ARBA" id="ARBA00023136"/>
    </source>
</evidence>
<comment type="caution">
    <text evidence="18">The sequence shown here is derived from an EMBL/GenBank/DDBJ whole genome shotgun (WGS) entry which is preliminary data.</text>
</comment>
<evidence type="ECO:0000256" key="13">
    <source>
        <dbReference type="ARBA" id="ARBA00041418"/>
    </source>
</evidence>
<keyword evidence="5" id="KW-0133">Cell shape</keyword>
<sequence>MKKLKYLDYYIFIPYLVLSVFGVLMVYSSSSYIAISQYNNPEYYFIKQAAFVGMGLVLSLFIFLLKYDNLKHRKIIMCAIGLIVGLLVYLLIFGKEINGAKGWLDIGPVGIQPAEFAKIAVIWYFAYIFSRRQYQIVHNFWSSMKQPIILFGTILLLIAIQPDIGGAAIILVIGVIMIFASGVSTKLGITMGALGITVILGVVELVQIFGTKLPFLQPYQYDRFLAFWDPFEVSQSAGLQLVNSYYALSRGGLFGVGIGQSVQKTGYLPEPYTDFIISILGEELGLIGVLFVLGLFIFLVLRIYLVAIRTKDPFGSLLCIGIATMFLIQGSINLGGVLGLLPITGVTFPFISYGGSSTLVLTISIGLILNVSALNKMRGQNEKNAK</sequence>
<dbReference type="Pfam" id="PF01098">
    <property type="entry name" value="FTSW_RODA_SPOVE"/>
    <property type="match status" value="1"/>
</dbReference>
<keyword evidence="2" id="KW-0328">Glycosyltransferase</keyword>
<evidence type="ECO:0000256" key="16">
    <source>
        <dbReference type="ARBA" id="ARBA00049966"/>
    </source>
</evidence>
<keyword evidence="8 17" id="KW-0472">Membrane</keyword>
<feature type="transmembrane region" description="Helical" evidence="17">
    <location>
        <begin position="45"/>
        <end position="63"/>
    </location>
</feature>
<feature type="transmembrane region" description="Helical" evidence="17">
    <location>
        <begin position="166"/>
        <end position="184"/>
    </location>
</feature>
<dbReference type="EC" id="2.4.99.28" evidence="14"/>
<evidence type="ECO:0000256" key="14">
    <source>
        <dbReference type="ARBA" id="ARBA00044770"/>
    </source>
</evidence>
<evidence type="ECO:0000256" key="17">
    <source>
        <dbReference type="SAM" id="Phobius"/>
    </source>
</evidence>
<feature type="transmembrane region" description="Helical" evidence="17">
    <location>
        <begin position="140"/>
        <end position="160"/>
    </location>
</feature>
<reference evidence="19" key="1">
    <citation type="journal article" date="2019" name="Int. J. Syst. Evol. Microbiol.">
        <title>The Global Catalogue of Microorganisms (GCM) 10K type strain sequencing project: providing services to taxonomists for standard genome sequencing and annotation.</title>
        <authorList>
            <consortium name="The Broad Institute Genomics Platform"/>
            <consortium name="The Broad Institute Genome Sequencing Center for Infectious Disease"/>
            <person name="Wu L."/>
            <person name="Ma J."/>
        </authorList>
    </citation>
    <scope>NUCLEOTIDE SEQUENCE [LARGE SCALE GENOMIC DNA]</scope>
    <source>
        <strain evidence="19">KCTC 42143</strain>
    </source>
</reference>
<feature type="transmembrane region" description="Helical" evidence="17">
    <location>
        <begin position="350"/>
        <end position="374"/>
    </location>
</feature>
<dbReference type="PROSITE" id="PS00428">
    <property type="entry name" value="FTSW_RODA_SPOVE"/>
    <property type="match status" value="1"/>
</dbReference>
<name>A0ABW4NMB8_9LACT</name>
<evidence type="ECO:0000256" key="1">
    <source>
        <dbReference type="ARBA" id="ARBA00004141"/>
    </source>
</evidence>
<dbReference type="InterPro" id="IPR018365">
    <property type="entry name" value="Cell_cycle_FtsW-rel_CS"/>
</dbReference>
<evidence type="ECO:0000313" key="18">
    <source>
        <dbReference type="EMBL" id="MFD1799532.1"/>
    </source>
</evidence>
<accession>A0ABW4NMB8</accession>
<dbReference type="Proteomes" id="UP001597285">
    <property type="component" value="Unassembled WGS sequence"/>
</dbReference>
<evidence type="ECO:0000256" key="10">
    <source>
        <dbReference type="ARBA" id="ARBA00033270"/>
    </source>
</evidence>
<gene>
    <name evidence="18" type="ORF">ACFSBK_06665</name>
</gene>
<evidence type="ECO:0000256" key="11">
    <source>
        <dbReference type="ARBA" id="ARBA00038053"/>
    </source>
</evidence>
<dbReference type="PANTHER" id="PTHR30474:SF2">
    <property type="entry name" value="PEPTIDOGLYCAN GLYCOSYLTRANSFERASE FTSW-RELATED"/>
    <property type="match status" value="1"/>
</dbReference>
<dbReference type="InterPro" id="IPR001182">
    <property type="entry name" value="FtsW/RodA"/>
</dbReference>
<keyword evidence="7 17" id="KW-1133">Transmembrane helix</keyword>
<comment type="function">
    <text evidence="16">Peptidoglycan polymerase that is essential for cell division.</text>
</comment>
<feature type="transmembrane region" description="Helical" evidence="17">
    <location>
        <begin position="317"/>
        <end position="344"/>
    </location>
</feature>
<dbReference type="EMBL" id="JBHUFF010000013">
    <property type="protein sequence ID" value="MFD1799532.1"/>
    <property type="molecule type" value="Genomic_DNA"/>
</dbReference>
<evidence type="ECO:0000256" key="7">
    <source>
        <dbReference type="ARBA" id="ARBA00022989"/>
    </source>
</evidence>
<feature type="transmembrane region" description="Helical" evidence="17">
    <location>
        <begin position="191"/>
        <end position="210"/>
    </location>
</feature>
<comment type="subcellular location">
    <subcellularLocation>
        <location evidence="1">Membrane</location>
        <topology evidence="1">Multi-pass membrane protein</topology>
    </subcellularLocation>
</comment>
<feature type="transmembrane region" description="Helical" evidence="17">
    <location>
        <begin position="75"/>
        <end position="94"/>
    </location>
</feature>
<evidence type="ECO:0000256" key="12">
    <source>
        <dbReference type="ARBA" id="ARBA00041185"/>
    </source>
</evidence>
<evidence type="ECO:0000256" key="6">
    <source>
        <dbReference type="ARBA" id="ARBA00022984"/>
    </source>
</evidence>
<organism evidence="18 19">
    <name type="scientific">Carnobacterium antarcticum</name>
    <dbReference type="NCBI Taxonomy" id="2126436"/>
    <lineage>
        <taxon>Bacteria</taxon>
        <taxon>Bacillati</taxon>
        <taxon>Bacillota</taxon>
        <taxon>Bacilli</taxon>
        <taxon>Lactobacillales</taxon>
        <taxon>Carnobacteriaceae</taxon>
        <taxon>Carnobacterium</taxon>
    </lineage>
</organism>
<evidence type="ECO:0000256" key="3">
    <source>
        <dbReference type="ARBA" id="ARBA00022679"/>
    </source>
</evidence>
<keyword evidence="6" id="KW-0573">Peptidoglycan synthesis</keyword>
<comment type="similarity">
    <text evidence="11">Belongs to the SEDS family. FtsW subfamily.</text>
</comment>
<keyword evidence="4 17" id="KW-0812">Transmembrane</keyword>
<feature type="transmembrane region" description="Helical" evidence="17">
    <location>
        <begin position="106"/>
        <end position="128"/>
    </location>
</feature>
<evidence type="ECO:0000256" key="5">
    <source>
        <dbReference type="ARBA" id="ARBA00022960"/>
    </source>
</evidence>
<keyword evidence="3" id="KW-0808">Transferase</keyword>
<protein>
    <recommendedName>
        <fullName evidence="12">Probable peptidoglycan glycosyltransferase FtsW</fullName>
        <ecNumber evidence="14">2.4.99.28</ecNumber>
    </recommendedName>
    <alternativeName>
        <fullName evidence="13">Cell division protein FtsW</fullName>
    </alternativeName>
    <alternativeName>
        <fullName evidence="10">Cell wall polymerase</fullName>
    </alternativeName>
    <alternativeName>
        <fullName evidence="9">Peptidoglycan polymerase</fullName>
    </alternativeName>
</protein>
<dbReference type="RefSeq" id="WP_058918284.1">
    <property type="nucleotide sequence ID" value="NZ_JBHSQC010000025.1"/>
</dbReference>